<dbReference type="Proteomes" id="UP000054047">
    <property type="component" value="Unassembled WGS sequence"/>
</dbReference>
<keyword evidence="3" id="KW-1185">Reference proteome</keyword>
<reference evidence="2 3" key="1">
    <citation type="submission" date="2013-12" db="EMBL/GenBank/DDBJ databases">
        <title>Draft genome of the parsitic nematode Ancylostoma duodenale.</title>
        <authorList>
            <person name="Mitreva M."/>
        </authorList>
    </citation>
    <scope>NUCLEOTIDE SEQUENCE [LARGE SCALE GENOMIC DNA]</scope>
    <source>
        <strain evidence="2 3">Zhejiang</strain>
    </source>
</reference>
<evidence type="ECO:0000256" key="1">
    <source>
        <dbReference type="SAM" id="MobiDB-lite"/>
    </source>
</evidence>
<protein>
    <submittedName>
        <fullName evidence="2">Uncharacterized protein</fullName>
    </submittedName>
</protein>
<feature type="non-terminal residue" evidence="2">
    <location>
        <position position="1"/>
    </location>
</feature>
<sequence length="64" mass="7225">FASLLEYAAIGYLMKRNRSLLNASPVQYYETGDGVLKRESSRRKTKNNNRNSIKAFSGLQNING</sequence>
<organism evidence="2 3">
    <name type="scientific">Ancylostoma duodenale</name>
    <dbReference type="NCBI Taxonomy" id="51022"/>
    <lineage>
        <taxon>Eukaryota</taxon>
        <taxon>Metazoa</taxon>
        <taxon>Ecdysozoa</taxon>
        <taxon>Nematoda</taxon>
        <taxon>Chromadorea</taxon>
        <taxon>Rhabditida</taxon>
        <taxon>Rhabditina</taxon>
        <taxon>Rhabditomorpha</taxon>
        <taxon>Strongyloidea</taxon>
        <taxon>Ancylostomatidae</taxon>
        <taxon>Ancylostomatinae</taxon>
        <taxon>Ancylostoma</taxon>
    </lineage>
</organism>
<feature type="region of interest" description="Disordered" evidence="1">
    <location>
        <begin position="37"/>
        <end position="64"/>
    </location>
</feature>
<name>A0A0C2BVX6_9BILA</name>
<gene>
    <name evidence="2" type="ORF">ANCDUO_21821</name>
</gene>
<accession>A0A0C2BVX6</accession>
<dbReference type="EMBL" id="KN762529">
    <property type="protein sequence ID" value="KIH48113.1"/>
    <property type="molecule type" value="Genomic_DNA"/>
</dbReference>
<proteinExistence type="predicted"/>
<evidence type="ECO:0000313" key="3">
    <source>
        <dbReference type="Proteomes" id="UP000054047"/>
    </source>
</evidence>
<dbReference type="AlphaFoldDB" id="A0A0C2BVX6"/>
<evidence type="ECO:0000313" key="2">
    <source>
        <dbReference type="EMBL" id="KIH48113.1"/>
    </source>
</evidence>